<protein>
    <submittedName>
        <fullName evidence="1">Uncharacterized protein</fullName>
    </submittedName>
</protein>
<sequence length="61" mass="6950">MRQDARFPFFIHCYAATGFKKFKLGTNSFSIKIRGGSDLMQTKIKSGVKRFPAGNFLLFDL</sequence>
<dbReference type="Proteomes" id="UP000183868">
    <property type="component" value="Chromosome"/>
</dbReference>
<dbReference type="EMBL" id="CP018099">
    <property type="protein sequence ID" value="APF19179.1"/>
    <property type="molecule type" value="Genomic_DNA"/>
</dbReference>
<proteinExistence type="predicted"/>
<accession>A0A1J1C8Z3</accession>
<evidence type="ECO:0000313" key="2">
    <source>
        <dbReference type="Proteomes" id="UP000183868"/>
    </source>
</evidence>
<gene>
    <name evidence="1" type="ORF">Cabys_2430</name>
</gene>
<evidence type="ECO:0000313" key="1">
    <source>
        <dbReference type="EMBL" id="APF19179.1"/>
    </source>
</evidence>
<dbReference type="AlphaFoldDB" id="A0A1J1C8Z3"/>
<organism evidence="1 2">
    <name type="scientific">Caldithrix abyssi DSM 13497</name>
    <dbReference type="NCBI Taxonomy" id="880073"/>
    <lineage>
        <taxon>Bacteria</taxon>
        <taxon>Pseudomonadati</taxon>
        <taxon>Calditrichota</taxon>
        <taxon>Calditrichia</taxon>
        <taxon>Calditrichales</taxon>
        <taxon>Calditrichaceae</taxon>
        <taxon>Caldithrix</taxon>
    </lineage>
</organism>
<name>A0A1J1C8Z3_CALAY</name>
<reference evidence="1 2" key="1">
    <citation type="submission" date="2016-11" db="EMBL/GenBank/DDBJ databases">
        <title>Genomic analysis of Caldithrix abyssi and proposal of a novel bacterial phylum Caldithrichaeota.</title>
        <authorList>
            <person name="Kublanov I."/>
            <person name="Sigalova O."/>
            <person name="Gavrilov S."/>
            <person name="Lebedinsky A."/>
            <person name="Ivanova N."/>
            <person name="Daum C."/>
            <person name="Reddy T."/>
            <person name="Klenk H.P."/>
            <person name="Goker M."/>
            <person name="Reva O."/>
            <person name="Miroshnichenko M."/>
            <person name="Kyprides N."/>
            <person name="Woyke T."/>
            <person name="Gelfand M."/>
        </authorList>
    </citation>
    <scope>NUCLEOTIDE SEQUENCE [LARGE SCALE GENOMIC DNA]</scope>
    <source>
        <strain evidence="1 2">LF13</strain>
    </source>
</reference>
<dbReference type="KEGG" id="caby:Cabys_2430"/>